<proteinExistence type="predicted"/>
<accession>A0A498I6X0</accession>
<evidence type="ECO:0000313" key="2">
    <source>
        <dbReference type="Proteomes" id="UP000290289"/>
    </source>
</evidence>
<sequence length="90" mass="9748">MMALATLPTISLDTAPIMASGPQLDRIGKHKRTPPESFYTNSWPECFCQTSPKNPADECPPDNVLEILDSQLSEVMDGLESNSTIPVAEG</sequence>
<dbReference type="AlphaFoldDB" id="A0A498I6X0"/>
<keyword evidence="2" id="KW-1185">Reference proteome</keyword>
<dbReference type="Proteomes" id="UP000290289">
    <property type="component" value="Chromosome 13"/>
</dbReference>
<gene>
    <name evidence="1" type="ORF">DVH24_034197</name>
</gene>
<comment type="caution">
    <text evidence="1">The sequence shown here is derived from an EMBL/GenBank/DDBJ whole genome shotgun (WGS) entry which is preliminary data.</text>
</comment>
<reference evidence="1 2" key="1">
    <citation type="submission" date="2018-10" db="EMBL/GenBank/DDBJ databases">
        <title>A high-quality apple genome assembly.</title>
        <authorList>
            <person name="Hu J."/>
        </authorList>
    </citation>
    <scope>NUCLEOTIDE SEQUENCE [LARGE SCALE GENOMIC DNA]</scope>
    <source>
        <strain evidence="2">cv. HFTH1</strain>
        <tissue evidence="1">Young leaf</tissue>
    </source>
</reference>
<dbReference type="EMBL" id="RDQH01000339">
    <property type="protein sequence ID" value="RXH78990.1"/>
    <property type="molecule type" value="Genomic_DNA"/>
</dbReference>
<organism evidence="1 2">
    <name type="scientific">Malus domestica</name>
    <name type="common">Apple</name>
    <name type="synonym">Pyrus malus</name>
    <dbReference type="NCBI Taxonomy" id="3750"/>
    <lineage>
        <taxon>Eukaryota</taxon>
        <taxon>Viridiplantae</taxon>
        <taxon>Streptophyta</taxon>
        <taxon>Embryophyta</taxon>
        <taxon>Tracheophyta</taxon>
        <taxon>Spermatophyta</taxon>
        <taxon>Magnoliopsida</taxon>
        <taxon>eudicotyledons</taxon>
        <taxon>Gunneridae</taxon>
        <taxon>Pentapetalae</taxon>
        <taxon>rosids</taxon>
        <taxon>fabids</taxon>
        <taxon>Rosales</taxon>
        <taxon>Rosaceae</taxon>
        <taxon>Amygdaloideae</taxon>
        <taxon>Maleae</taxon>
        <taxon>Malus</taxon>
    </lineage>
</organism>
<name>A0A498I6X0_MALDO</name>
<evidence type="ECO:0000313" key="1">
    <source>
        <dbReference type="EMBL" id="RXH78990.1"/>
    </source>
</evidence>
<protein>
    <submittedName>
        <fullName evidence="1">Uncharacterized protein</fullName>
    </submittedName>
</protein>